<keyword evidence="2" id="KW-1185">Reference proteome</keyword>
<comment type="caution">
    <text evidence="1">The sequence shown here is derived from an EMBL/GenBank/DDBJ whole genome shotgun (WGS) entry which is preliminary data.</text>
</comment>
<dbReference type="NCBIfam" id="TIGR03083">
    <property type="entry name" value="maleylpyruvate isomerase family mycothiol-dependent enzyme"/>
    <property type="match status" value="1"/>
</dbReference>
<dbReference type="NCBIfam" id="TIGR03085">
    <property type="entry name" value="TIGR03085 family metal-binding protein"/>
    <property type="match status" value="1"/>
</dbReference>
<dbReference type="SUPFAM" id="SSF109854">
    <property type="entry name" value="DinB/YfiT-like putative metalloenzymes"/>
    <property type="match status" value="1"/>
</dbReference>
<dbReference type="InterPro" id="IPR017519">
    <property type="entry name" value="CHP03085"/>
</dbReference>
<proteinExistence type="predicted"/>
<name>A0ABS3VNH5_MICEH</name>
<gene>
    <name evidence="1" type="ORF">GSF22_08540</name>
</gene>
<dbReference type="InterPro" id="IPR017517">
    <property type="entry name" value="Maleyloyr_isom"/>
</dbReference>
<organism evidence="1 2">
    <name type="scientific">Micromonospora echinofusca</name>
    <dbReference type="NCBI Taxonomy" id="47858"/>
    <lineage>
        <taxon>Bacteria</taxon>
        <taxon>Bacillati</taxon>
        <taxon>Actinomycetota</taxon>
        <taxon>Actinomycetes</taxon>
        <taxon>Micromonosporales</taxon>
        <taxon>Micromonosporaceae</taxon>
        <taxon>Micromonospora</taxon>
    </lineage>
</organism>
<protein>
    <submittedName>
        <fullName evidence="1">TIGR03085 family protein</fullName>
    </submittedName>
</protein>
<evidence type="ECO:0000313" key="2">
    <source>
        <dbReference type="Proteomes" id="UP000823521"/>
    </source>
</evidence>
<dbReference type="InterPro" id="IPR034660">
    <property type="entry name" value="DinB/YfiT-like"/>
</dbReference>
<dbReference type="EMBL" id="WVUH01000048">
    <property type="protein sequence ID" value="MBO4206052.1"/>
    <property type="molecule type" value="Genomic_DNA"/>
</dbReference>
<reference evidence="1 2" key="1">
    <citation type="submission" date="2019-12" db="EMBL/GenBank/DDBJ databases">
        <title>Whole genome sequencing of endophytic Actinobacterium Micromonospora sp. MPMI6T.</title>
        <authorList>
            <person name="Evv R."/>
            <person name="Podile A.R."/>
        </authorList>
    </citation>
    <scope>NUCLEOTIDE SEQUENCE [LARGE SCALE GENOMIC DNA]</scope>
    <source>
        <strain evidence="1 2">MPMI6</strain>
    </source>
</reference>
<dbReference type="Proteomes" id="UP000823521">
    <property type="component" value="Unassembled WGS sequence"/>
</dbReference>
<sequence>MPRYAQAERQALADLFLALGPDAPTVNEGWNARDLAAHLVVRERRPDSGPGIVFRPLAGYTERVRRRAAARPFDELVGQVRRAPWWSPLSNPLTDELVNTVEYFVHHEDLRRAQPDWQPRDLPAGLQAVLWKRVAPMARMALRRFPARLLVQGPGYGEVTVGAGGEPVRMVGAPGELVLFLFGRQRVARVQLDGPAQLTGQLRTARLGV</sequence>
<dbReference type="RefSeq" id="WP_208812637.1">
    <property type="nucleotide sequence ID" value="NZ_WVUH01000048.1"/>
</dbReference>
<accession>A0ABS3VNH5</accession>
<evidence type="ECO:0000313" key="1">
    <source>
        <dbReference type="EMBL" id="MBO4206052.1"/>
    </source>
</evidence>